<feature type="signal peptide" evidence="1">
    <location>
        <begin position="1"/>
        <end position="18"/>
    </location>
</feature>
<dbReference type="EMBL" id="JAGPXD010000002">
    <property type="protein sequence ID" value="KAH7367671.1"/>
    <property type="molecule type" value="Genomic_DNA"/>
</dbReference>
<reference evidence="2" key="1">
    <citation type="journal article" date="2021" name="Nat. Commun.">
        <title>Genetic determinants of endophytism in the Arabidopsis root mycobiome.</title>
        <authorList>
            <person name="Mesny F."/>
            <person name="Miyauchi S."/>
            <person name="Thiergart T."/>
            <person name="Pickel B."/>
            <person name="Atanasova L."/>
            <person name="Karlsson M."/>
            <person name="Huettel B."/>
            <person name="Barry K.W."/>
            <person name="Haridas S."/>
            <person name="Chen C."/>
            <person name="Bauer D."/>
            <person name="Andreopoulos W."/>
            <person name="Pangilinan J."/>
            <person name="LaButti K."/>
            <person name="Riley R."/>
            <person name="Lipzen A."/>
            <person name="Clum A."/>
            <person name="Drula E."/>
            <person name="Henrissat B."/>
            <person name="Kohler A."/>
            <person name="Grigoriev I.V."/>
            <person name="Martin F.M."/>
            <person name="Hacquard S."/>
        </authorList>
    </citation>
    <scope>NUCLEOTIDE SEQUENCE</scope>
    <source>
        <strain evidence="2">MPI-CAGE-AT-0016</strain>
    </source>
</reference>
<sequence>MLGNGRAASCLLVRRVHCLGLAVCARLSMHLLSGNILATATPRPDTCLHGFGCGPDLRLSVGLEAMTLPPLAASASNSPTGQAVSSRLYETCPHPDTATAWNCAPRHPCPPSSDIGRARRRLALSRRAAARIGDSNYGNLPHGWMLVLAHGSVPCFAELGGVFIADRRPMGKGRTASDEGGTALLELQSVR</sequence>
<protein>
    <submittedName>
        <fullName evidence="2">Uncharacterized protein</fullName>
    </submittedName>
</protein>
<keyword evidence="1" id="KW-0732">Signal</keyword>
<evidence type="ECO:0000313" key="2">
    <source>
        <dbReference type="EMBL" id="KAH7367671.1"/>
    </source>
</evidence>
<organism evidence="2 3">
    <name type="scientific">Plectosphaerella cucumerina</name>
    <dbReference type="NCBI Taxonomy" id="40658"/>
    <lineage>
        <taxon>Eukaryota</taxon>
        <taxon>Fungi</taxon>
        <taxon>Dikarya</taxon>
        <taxon>Ascomycota</taxon>
        <taxon>Pezizomycotina</taxon>
        <taxon>Sordariomycetes</taxon>
        <taxon>Hypocreomycetidae</taxon>
        <taxon>Glomerellales</taxon>
        <taxon>Plectosphaerellaceae</taxon>
        <taxon>Plectosphaerella</taxon>
    </lineage>
</organism>
<evidence type="ECO:0000313" key="3">
    <source>
        <dbReference type="Proteomes" id="UP000813385"/>
    </source>
</evidence>
<proteinExistence type="predicted"/>
<dbReference type="AlphaFoldDB" id="A0A8K0TJ29"/>
<comment type="caution">
    <text evidence="2">The sequence shown here is derived from an EMBL/GenBank/DDBJ whole genome shotgun (WGS) entry which is preliminary data.</text>
</comment>
<dbReference type="Proteomes" id="UP000813385">
    <property type="component" value="Unassembled WGS sequence"/>
</dbReference>
<keyword evidence="3" id="KW-1185">Reference proteome</keyword>
<evidence type="ECO:0000256" key="1">
    <source>
        <dbReference type="SAM" id="SignalP"/>
    </source>
</evidence>
<feature type="chain" id="PRO_5035422116" evidence="1">
    <location>
        <begin position="19"/>
        <end position="191"/>
    </location>
</feature>
<name>A0A8K0TJ29_9PEZI</name>
<accession>A0A8K0TJ29</accession>
<gene>
    <name evidence="2" type="ORF">B0T11DRAFT_56927</name>
</gene>